<evidence type="ECO:0000256" key="1">
    <source>
        <dbReference type="SAM" id="SignalP"/>
    </source>
</evidence>
<dbReference type="Gene3D" id="2.40.128.20">
    <property type="match status" value="1"/>
</dbReference>
<name>A6N9X2_ORNPR</name>
<dbReference type="InterPro" id="IPR012674">
    <property type="entry name" value="Calycin"/>
</dbReference>
<dbReference type="AlphaFoldDB" id="A6N9X2"/>
<organism evidence="2">
    <name type="scientific">Ornithodoros parkeri</name>
    <name type="common">Soft tick</name>
    <name type="synonym">Argasid tick</name>
    <dbReference type="NCBI Taxonomy" id="140564"/>
    <lineage>
        <taxon>Eukaryota</taxon>
        <taxon>Metazoa</taxon>
        <taxon>Ecdysozoa</taxon>
        <taxon>Arthropoda</taxon>
        <taxon>Chelicerata</taxon>
        <taxon>Arachnida</taxon>
        <taxon>Acari</taxon>
        <taxon>Parasitiformes</taxon>
        <taxon>Ixodida</taxon>
        <taxon>Ixodoidea</taxon>
        <taxon>Argasidae</taxon>
        <taxon>Ornithodorinae</taxon>
        <taxon>Ornithodoros</taxon>
    </lineage>
</organism>
<feature type="chain" id="PRO_5002697465" evidence="1">
    <location>
        <begin position="21"/>
        <end position="174"/>
    </location>
</feature>
<dbReference type="SUPFAM" id="SSF50814">
    <property type="entry name" value="Lipocalins"/>
    <property type="match status" value="1"/>
</dbReference>
<sequence length="174" mass="18854">MTCKFALVVFCLFVVGYVDAASDDLWKLLSASDKFQLISRTYSLGASECAYMKVESRDQSTHTLNTLMGFRDGTTKQYSQPGSFTITVNGDQVTVRRASGSTGVSYNLVYSDGQGCNILKGEKGGQRGDECELWAPLGQEAHAQGSTCTAKFGEHCAAAVQHPYKADCQIPEPK</sequence>
<dbReference type="InterPro" id="IPR002970">
    <property type="entry name" value="Tick_his-bd"/>
</dbReference>
<dbReference type="Pfam" id="PF02098">
    <property type="entry name" value="His_binding"/>
    <property type="match status" value="1"/>
</dbReference>
<feature type="signal peptide" evidence="1">
    <location>
        <begin position="1"/>
        <end position="20"/>
    </location>
</feature>
<dbReference type="EMBL" id="EF633938">
    <property type="protein sequence ID" value="ABR23455.1"/>
    <property type="molecule type" value="mRNA"/>
</dbReference>
<dbReference type="GO" id="GO:0030682">
    <property type="term" value="P:symbiont-mediated perturbation of host defenses"/>
    <property type="evidence" value="ECO:0007669"/>
    <property type="project" value="InterPro"/>
</dbReference>
<evidence type="ECO:0000313" key="2">
    <source>
        <dbReference type="EMBL" id="ABR23455.1"/>
    </source>
</evidence>
<protein>
    <submittedName>
        <fullName evidence="2">Salivary secreted lipocalin</fullName>
    </submittedName>
</protein>
<accession>A6N9X2</accession>
<keyword evidence="1" id="KW-0732">Signal</keyword>
<reference evidence="2" key="2">
    <citation type="journal article" date="2008" name="Insect Biochem. Mol. Biol.">
        <title>An insight into the sialome of the soft tick, Ornithodorus parkeri.</title>
        <authorList>
            <person name="Francischetti I.M."/>
            <person name="Mans B.J."/>
            <person name="Meng Z."/>
            <person name="Gudderra N."/>
            <person name="Veenstra T.D."/>
            <person name="Pham V.M."/>
            <person name="Ribeiro J.M."/>
        </authorList>
    </citation>
    <scope>NUCLEOTIDE SEQUENCE</scope>
    <source>
        <tissue evidence="2">Salivary gland</tissue>
    </source>
</reference>
<reference evidence="2" key="1">
    <citation type="submission" date="2007-05" db="EMBL/GenBank/DDBJ databases">
        <authorList>
            <person name="Douchkov D."/>
            <person name="Schweizer P."/>
        </authorList>
    </citation>
    <scope>NUCLEOTIDE SEQUENCE</scope>
    <source>
        <tissue evidence="2">Salivary gland</tissue>
    </source>
</reference>
<dbReference type="GO" id="GO:0043176">
    <property type="term" value="F:amine binding"/>
    <property type="evidence" value="ECO:0007669"/>
    <property type="project" value="InterPro"/>
</dbReference>
<proteinExistence type="evidence at transcript level"/>